<feature type="compositionally biased region" description="Low complexity" evidence="1">
    <location>
        <begin position="197"/>
        <end position="207"/>
    </location>
</feature>
<dbReference type="OrthoDB" id="5954700at2"/>
<dbReference type="AlphaFoldDB" id="A0A0G9H3I8"/>
<keyword evidence="2" id="KW-1133">Transmembrane helix</keyword>
<comment type="caution">
    <text evidence="3">The sequence shown here is derived from an EMBL/GenBank/DDBJ whole genome shotgun (WGS) entry which is preliminary data.</text>
</comment>
<sequence length="223" mass="24346">MIDDTGEPTDQTATPDDETQRRRALFDTYWTEQQTRERANRDKYDNTILAYSTGALALSVTFIKDVVPLATAQALWTLKTSWVLFATSLLLMLATFPMGAQANRASIDAAQEYFINCKDEYFNKQSRAGKTLNWLNPLAGFVFFAAVGFTVAFVWTNVHDKEKTDMTNQKAPPTTSTQALNEAHVSATMQVVHKGTPSAAMPAAAAPAPAPTPAPAAPPRSSK</sequence>
<feature type="transmembrane region" description="Helical" evidence="2">
    <location>
        <begin position="82"/>
        <end position="100"/>
    </location>
</feature>
<gene>
    <name evidence="3" type="ORF">Y882_07585</name>
</gene>
<feature type="transmembrane region" description="Helical" evidence="2">
    <location>
        <begin position="48"/>
        <end position="70"/>
    </location>
</feature>
<evidence type="ECO:0000313" key="3">
    <source>
        <dbReference type="EMBL" id="KLD64410.1"/>
    </source>
</evidence>
<evidence type="ECO:0000256" key="1">
    <source>
        <dbReference type="SAM" id="MobiDB-lite"/>
    </source>
</evidence>
<dbReference type="PATRIC" id="fig|1440762.4.peg.907"/>
<protein>
    <recommendedName>
        <fullName evidence="5">Transmembrane protein</fullName>
    </recommendedName>
</protein>
<dbReference type="EMBL" id="JPLA01000019">
    <property type="protein sequence ID" value="KLD64410.1"/>
    <property type="molecule type" value="Genomic_DNA"/>
</dbReference>
<evidence type="ECO:0008006" key="5">
    <source>
        <dbReference type="Google" id="ProtNLM"/>
    </source>
</evidence>
<keyword evidence="2" id="KW-0472">Membrane</keyword>
<dbReference type="Proteomes" id="UP000035481">
    <property type="component" value="Unassembled WGS sequence"/>
</dbReference>
<dbReference type="RefSeq" id="WP_046971268.1">
    <property type="nucleotide sequence ID" value="NZ_JPLA01000019.1"/>
</dbReference>
<feature type="region of interest" description="Disordered" evidence="1">
    <location>
        <begin position="194"/>
        <end position="223"/>
    </location>
</feature>
<accession>A0A0G9H3I8</accession>
<feature type="compositionally biased region" description="Pro residues" evidence="1">
    <location>
        <begin position="208"/>
        <end position="223"/>
    </location>
</feature>
<evidence type="ECO:0000256" key="2">
    <source>
        <dbReference type="SAM" id="Phobius"/>
    </source>
</evidence>
<feature type="transmembrane region" description="Helical" evidence="2">
    <location>
        <begin position="134"/>
        <end position="155"/>
    </location>
</feature>
<reference evidence="3 4" key="1">
    <citation type="journal article" date="2015" name="Antonie Van Leeuwenhoek">
        <title>A phylogenomic and molecular marker based taxonomic framework for the order Xanthomonadales: proposal to transfer the families Algiphilaceae and Solimonadaceae to the order Nevskiales ord. nov. and to create a new family within the order Xanthomonadales, the family Rhodanobacteraceae fam. nov., containing the genus Rhodanobacter and its closest relatives.</title>
        <authorList>
            <person name="Naushad S."/>
            <person name="Adeolu M."/>
            <person name="Wong S."/>
            <person name="Sohail M."/>
            <person name="Schellhorn H.E."/>
            <person name="Gupta R.S."/>
        </authorList>
    </citation>
    <scope>NUCLEOTIDE SEQUENCE [LARGE SCALE GENOMIC DNA]</scope>
    <source>
        <strain evidence="3 4">DSM 16301</strain>
    </source>
</reference>
<name>A0A0G9H3I8_9GAMM</name>
<proteinExistence type="predicted"/>
<evidence type="ECO:0000313" key="4">
    <source>
        <dbReference type="Proteomes" id="UP000035481"/>
    </source>
</evidence>
<keyword evidence="2" id="KW-0812">Transmembrane</keyword>
<organism evidence="3 4">
    <name type="scientific">Dyella japonica DSM 16301</name>
    <dbReference type="NCBI Taxonomy" id="1440762"/>
    <lineage>
        <taxon>Bacteria</taxon>
        <taxon>Pseudomonadati</taxon>
        <taxon>Pseudomonadota</taxon>
        <taxon>Gammaproteobacteria</taxon>
        <taxon>Lysobacterales</taxon>
        <taxon>Rhodanobacteraceae</taxon>
        <taxon>Dyella</taxon>
    </lineage>
</organism>